<keyword evidence="5 10" id="KW-0552">Olfaction</keyword>
<keyword evidence="9 10" id="KW-0807">Transducer</keyword>
<dbReference type="PANTHER" id="PTHR21137:SF35">
    <property type="entry name" value="ODORANT RECEPTOR 19A-RELATED"/>
    <property type="match status" value="1"/>
</dbReference>
<evidence type="ECO:0000313" key="11">
    <source>
        <dbReference type="EMBL" id="KAL0109497.1"/>
    </source>
</evidence>
<dbReference type="GO" id="GO:0005886">
    <property type="term" value="C:plasma membrane"/>
    <property type="evidence" value="ECO:0007669"/>
    <property type="project" value="UniProtKB-SubCell"/>
</dbReference>
<evidence type="ECO:0000256" key="7">
    <source>
        <dbReference type="ARBA" id="ARBA00023136"/>
    </source>
</evidence>
<keyword evidence="7 10" id="KW-0472">Membrane</keyword>
<evidence type="ECO:0000256" key="6">
    <source>
        <dbReference type="ARBA" id="ARBA00022989"/>
    </source>
</evidence>
<name>A0AAW2F6D0_9HYME</name>
<evidence type="ECO:0000256" key="9">
    <source>
        <dbReference type="ARBA" id="ARBA00023224"/>
    </source>
</evidence>
<sequence>MIDLKSRFSLNRILLLAIGMWPYTKSKLVQFQSTVYYGILGSFIMFQLTAFTTSEYDLHLIIEILSSTSFFSNFIITLTTFLLNIDIVKYLLELIQCTHDELRDEGEIAIIEKYWKIGKFYTQGLTCIGIFCVTSFILSPYLPYVIDIVFPINTVNESQLRPSLEIVTEYFFFDQKKYFYLIVLHANVSFCIGILVSIGTGTLLIVYMQHVCGMLKIASYRIDQIMAIGIKQMSTAKGASLIHKSIFYAVDMHRKALKYDILKIYAPLKILSKYCATVNSIFPHRTIKVFISAFNITFLILILDGLFYASLHLYLIFQELLTGHIGEKMIQSFIMLNYYYMYTFLANDMVQKIMDHNNDVFVAVYNVKWYLAPLHIQKLILFLLQRGTKAVHIYIGGLFMGSLEGFATLASASMSYFTFIYYANQ</sequence>
<dbReference type="Proteomes" id="UP001430953">
    <property type="component" value="Unassembled WGS sequence"/>
</dbReference>
<evidence type="ECO:0000256" key="2">
    <source>
        <dbReference type="ARBA" id="ARBA00022475"/>
    </source>
</evidence>
<organism evidence="11 12">
    <name type="scientific">Cardiocondyla obscurior</name>
    <dbReference type="NCBI Taxonomy" id="286306"/>
    <lineage>
        <taxon>Eukaryota</taxon>
        <taxon>Metazoa</taxon>
        <taxon>Ecdysozoa</taxon>
        <taxon>Arthropoda</taxon>
        <taxon>Hexapoda</taxon>
        <taxon>Insecta</taxon>
        <taxon>Pterygota</taxon>
        <taxon>Neoptera</taxon>
        <taxon>Endopterygota</taxon>
        <taxon>Hymenoptera</taxon>
        <taxon>Apocrita</taxon>
        <taxon>Aculeata</taxon>
        <taxon>Formicoidea</taxon>
        <taxon>Formicidae</taxon>
        <taxon>Myrmicinae</taxon>
        <taxon>Cardiocondyla</taxon>
    </lineage>
</organism>
<dbReference type="InterPro" id="IPR004117">
    <property type="entry name" value="7tm6_olfct_rcpt"/>
</dbReference>
<comment type="caution">
    <text evidence="11">The sequence shown here is derived from an EMBL/GenBank/DDBJ whole genome shotgun (WGS) entry which is preliminary data.</text>
</comment>
<dbReference type="PANTHER" id="PTHR21137">
    <property type="entry name" value="ODORANT RECEPTOR"/>
    <property type="match status" value="1"/>
</dbReference>
<feature type="transmembrane region" description="Helical" evidence="10">
    <location>
        <begin position="120"/>
        <end position="142"/>
    </location>
</feature>
<feature type="transmembrane region" description="Helical" evidence="10">
    <location>
        <begin position="289"/>
        <end position="317"/>
    </location>
</feature>
<evidence type="ECO:0000256" key="5">
    <source>
        <dbReference type="ARBA" id="ARBA00022725"/>
    </source>
</evidence>
<feature type="transmembrane region" description="Helical" evidence="10">
    <location>
        <begin position="35"/>
        <end position="54"/>
    </location>
</feature>
<evidence type="ECO:0000313" key="12">
    <source>
        <dbReference type="Proteomes" id="UP001430953"/>
    </source>
</evidence>
<feature type="transmembrane region" description="Helical" evidence="10">
    <location>
        <begin position="178"/>
        <end position="207"/>
    </location>
</feature>
<evidence type="ECO:0000256" key="4">
    <source>
        <dbReference type="ARBA" id="ARBA00022692"/>
    </source>
</evidence>
<keyword evidence="12" id="KW-1185">Reference proteome</keyword>
<accession>A0AAW2F6D0</accession>
<keyword evidence="6 10" id="KW-1133">Transmembrane helix</keyword>
<dbReference type="GO" id="GO:0005549">
    <property type="term" value="F:odorant binding"/>
    <property type="evidence" value="ECO:0007669"/>
    <property type="project" value="InterPro"/>
</dbReference>
<feature type="transmembrane region" description="Helical" evidence="10">
    <location>
        <begin position="60"/>
        <end position="83"/>
    </location>
</feature>
<gene>
    <name evidence="11" type="ORF">PUN28_014514</name>
</gene>
<keyword evidence="2" id="KW-1003">Cell membrane</keyword>
<keyword evidence="4 10" id="KW-0812">Transmembrane</keyword>
<evidence type="ECO:0000256" key="10">
    <source>
        <dbReference type="RuleBase" id="RU351113"/>
    </source>
</evidence>
<comment type="subcellular location">
    <subcellularLocation>
        <location evidence="1 10">Cell membrane</location>
        <topology evidence="1 10">Multi-pass membrane protein</topology>
    </subcellularLocation>
</comment>
<keyword evidence="8 10" id="KW-0675">Receptor</keyword>
<proteinExistence type="inferred from homology"/>
<evidence type="ECO:0000256" key="1">
    <source>
        <dbReference type="ARBA" id="ARBA00004651"/>
    </source>
</evidence>
<dbReference type="GO" id="GO:0007165">
    <property type="term" value="P:signal transduction"/>
    <property type="evidence" value="ECO:0007669"/>
    <property type="project" value="UniProtKB-KW"/>
</dbReference>
<evidence type="ECO:0000256" key="3">
    <source>
        <dbReference type="ARBA" id="ARBA00022606"/>
    </source>
</evidence>
<feature type="transmembrane region" description="Helical" evidence="10">
    <location>
        <begin position="329"/>
        <end position="346"/>
    </location>
</feature>
<reference evidence="11 12" key="1">
    <citation type="submission" date="2023-03" db="EMBL/GenBank/DDBJ databases">
        <title>High recombination rates correlate with genetic variation in Cardiocondyla obscurior ants.</title>
        <authorList>
            <person name="Errbii M."/>
        </authorList>
    </citation>
    <scope>NUCLEOTIDE SEQUENCE [LARGE SCALE GENOMIC DNA]</scope>
    <source>
        <strain evidence="11">Alpha-2009</strain>
        <tissue evidence="11">Whole body</tissue>
    </source>
</reference>
<dbReference type="Pfam" id="PF02949">
    <property type="entry name" value="7tm_6"/>
    <property type="match status" value="1"/>
</dbReference>
<dbReference type="GO" id="GO:0004984">
    <property type="term" value="F:olfactory receptor activity"/>
    <property type="evidence" value="ECO:0007669"/>
    <property type="project" value="InterPro"/>
</dbReference>
<feature type="transmembrane region" description="Helical" evidence="10">
    <location>
        <begin position="393"/>
        <end position="422"/>
    </location>
</feature>
<protein>
    <recommendedName>
        <fullName evidence="10">Odorant receptor</fullName>
    </recommendedName>
</protein>
<keyword evidence="3 10" id="KW-0716">Sensory transduction</keyword>
<dbReference type="AlphaFoldDB" id="A0AAW2F6D0"/>
<dbReference type="EMBL" id="JADYXP020000015">
    <property type="protein sequence ID" value="KAL0109497.1"/>
    <property type="molecule type" value="Genomic_DNA"/>
</dbReference>
<comment type="similarity">
    <text evidence="10">Belongs to the insect chemoreceptor superfamily. Heteromeric odorant receptor channel (TC 1.A.69) family.</text>
</comment>
<evidence type="ECO:0000256" key="8">
    <source>
        <dbReference type="ARBA" id="ARBA00023170"/>
    </source>
</evidence>